<dbReference type="SUPFAM" id="SSF52172">
    <property type="entry name" value="CheY-like"/>
    <property type="match status" value="1"/>
</dbReference>
<dbReference type="Gene3D" id="3.40.50.2300">
    <property type="match status" value="1"/>
</dbReference>
<evidence type="ECO:0000259" key="3">
    <source>
        <dbReference type="PROSITE" id="PS50110"/>
    </source>
</evidence>
<evidence type="ECO:0000313" key="5">
    <source>
        <dbReference type="Proteomes" id="UP001059824"/>
    </source>
</evidence>
<dbReference type="InterPro" id="IPR001789">
    <property type="entry name" value="Sig_transdc_resp-reg_receiver"/>
</dbReference>
<evidence type="ECO:0000313" key="4">
    <source>
        <dbReference type="EMBL" id="QHN42563.1"/>
    </source>
</evidence>
<dbReference type="RefSeq" id="WP_260763959.1">
    <property type="nucleotide sequence ID" value="NZ_CP045921.1"/>
</dbReference>
<dbReference type="PANTHER" id="PTHR44591:SF24">
    <property type="entry name" value="PROTEIN-GLUTAMATE METHYLESTERASE_PROTEIN-GLUTAMINE GLUTAMINASE 1"/>
    <property type="match status" value="1"/>
</dbReference>
<dbReference type="PANTHER" id="PTHR44591">
    <property type="entry name" value="STRESS RESPONSE REGULATOR PROTEIN 1"/>
    <property type="match status" value="1"/>
</dbReference>
<evidence type="ECO:0000256" key="1">
    <source>
        <dbReference type="ARBA" id="ARBA00022553"/>
    </source>
</evidence>
<proteinExistence type="predicted"/>
<feature type="domain" description="Response regulatory" evidence="3">
    <location>
        <begin position="3"/>
        <end position="119"/>
    </location>
</feature>
<dbReference type="PROSITE" id="PS50110">
    <property type="entry name" value="RESPONSE_REGULATORY"/>
    <property type="match status" value="1"/>
</dbReference>
<dbReference type="KEGG" id="mama:GII36_01705"/>
<dbReference type="GO" id="GO:0000160">
    <property type="term" value="P:phosphorelay signal transduction system"/>
    <property type="evidence" value="ECO:0007669"/>
    <property type="project" value="InterPro"/>
</dbReference>
<keyword evidence="1 2" id="KW-0597">Phosphoprotein</keyword>
<sequence>MTTILLVEDDMWFAAQQQRILAGAGYTVTHVSDAQAAVDQIEVADIHAIVLDVLLAYNTAFTLLHELQSYEETSKLPVVMYTTQAELLNMEALKSYGIQVVLDKTTMRPDDTVRALTRVGV</sequence>
<reference evidence="4" key="1">
    <citation type="journal article" date="2021" name="Nat. Microbiol.">
        <title>Cocultivation of an ultrasmall environmental parasitic bacterium with lytic ability against bacteria associated with wastewater foams.</title>
        <authorList>
            <person name="Batinovic S."/>
            <person name="Rose J.J.A."/>
            <person name="Ratcliffe J."/>
            <person name="Seviour R.J."/>
            <person name="Petrovski S."/>
        </authorList>
    </citation>
    <scope>NUCLEOTIDE SEQUENCE</scope>
    <source>
        <strain evidence="4">JR1</strain>
    </source>
</reference>
<keyword evidence="5" id="KW-1185">Reference proteome</keyword>
<dbReference type="SMART" id="SM00448">
    <property type="entry name" value="REC"/>
    <property type="match status" value="1"/>
</dbReference>
<dbReference type="AlphaFoldDB" id="A0A857MJ42"/>
<protein>
    <submittedName>
        <fullName evidence="4">Response regulator</fullName>
    </submittedName>
</protein>
<dbReference type="CDD" id="cd00156">
    <property type="entry name" value="REC"/>
    <property type="match status" value="1"/>
</dbReference>
<dbReference type="Proteomes" id="UP001059824">
    <property type="component" value="Chromosome"/>
</dbReference>
<dbReference type="InterPro" id="IPR011006">
    <property type="entry name" value="CheY-like_superfamily"/>
</dbReference>
<name>A0A857MJ42_9BACT</name>
<dbReference type="EMBL" id="CP045921">
    <property type="protein sequence ID" value="QHN42563.1"/>
    <property type="molecule type" value="Genomic_DNA"/>
</dbReference>
<gene>
    <name evidence="4" type="ORF">GII36_01705</name>
</gene>
<dbReference type="Pfam" id="PF00072">
    <property type="entry name" value="Response_reg"/>
    <property type="match status" value="1"/>
</dbReference>
<feature type="modified residue" description="4-aspartylphosphate" evidence="2">
    <location>
        <position position="52"/>
    </location>
</feature>
<evidence type="ECO:0000256" key="2">
    <source>
        <dbReference type="PROSITE-ProRule" id="PRU00169"/>
    </source>
</evidence>
<accession>A0A857MJ42</accession>
<organism evidence="4 5">
    <name type="scientific">Candidatus Mycosynbacter amalyticus</name>
    <dbReference type="NCBI Taxonomy" id="2665156"/>
    <lineage>
        <taxon>Bacteria</taxon>
        <taxon>Candidatus Saccharimonadota</taxon>
        <taxon>Candidatus Saccharimonadota incertae sedis</taxon>
        <taxon>Candidatus Mycosynbacter</taxon>
    </lineage>
</organism>
<dbReference type="InterPro" id="IPR050595">
    <property type="entry name" value="Bact_response_regulator"/>
</dbReference>